<comment type="caution">
    <text evidence="2">The sequence shown here is derived from an EMBL/GenBank/DDBJ whole genome shotgun (WGS) entry which is preliminary data.</text>
</comment>
<evidence type="ECO:0000313" key="3">
    <source>
        <dbReference type="Proteomes" id="UP000188268"/>
    </source>
</evidence>
<proteinExistence type="predicted"/>
<protein>
    <submittedName>
        <fullName evidence="2">Uncharacterized protein</fullName>
    </submittedName>
</protein>
<keyword evidence="1" id="KW-0472">Membrane</keyword>
<dbReference type="Proteomes" id="UP000188268">
    <property type="component" value="Unassembled WGS sequence"/>
</dbReference>
<dbReference type="EMBL" id="AWWV01006326">
    <property type="protein sequence ID" value="OMP01952.1"/>
    <property type="molecule type" value="Genomic_DNA"/>
</dbReference>
<organism evidence="2 3">
    <name type="scientific">Corchorus capsularis</name>
    <name type="common">Jute</name>
    <dbReference type="NCBI Taxonomy" id="210143"/>
    <lineage>
        <taxon>Eukaryota</taxon>
        <taxon>Viridiplantae</taxon>
        <taxon>Streptophyta</taxon>
        <taxon>Embryophyta</taxon>
        <taxon>Tracheophyta</taxon>
        <taxon>Spermatophyta</taxon>
        <taxon>Magnoliopsida</taxon>
        <taxon>eudicotyledons</taxon>
        <taxon>Gunneridae</taxon>
        <taxon>Pentapetalae</taxon>
        <taxon>rosids</taxon>
        <taxon>malvids</taxon>
        <taxon>Malvales</taxon>
        <taxon>Malvaceae</taxon>
        <taxon>Grewioideae</taxon>
        <taxon>Apeibeae</taxon>
        <taxon>Corchorus</taxon>
    </lineage>
</organism>
<dbReference type="Gramene" id="OMP01952">
    <property type="protein sequence ID" value="OMP01952"/>
    <property type="gene ID" value="CCACVL1_02973"/>
</dbReference>
<evidence type="ECO:0000313" key="2">
    <source>
        <dbReference type="EMBL" id="OMP01952.1"/>
    </source>
</evidence>
<reference evidence="2 3" key="1">
    <citation type="submission" date="2013-09" db="EMBL/GenBank/DDBJ databases">
        <title>Corchorus capsularis genome sequencing.</title>
        <authorList>
            <person name="Alam M."/>
            <person name="Haque M.S."/>
            <person name="Islam M.S."/>
            <person name="Emdad E.M."/>
            <person name="Islam M.M."/>
            <person name="Ahmed B."/>
            <person name="Halim A."/>
            <person name="Hossen Q.M.M."/>
            <person name="Hossain M.Z."/>
            <person name="Ahmed R."/>
            <person name="Khan M.M."/>
            <person name="Islam R."/>
            <person name="Rashid M.M."/>
            <person name="Khan S.A."/>
            <person name="Rahman M.S."/>
            <person name="Alam M."/>
        </authorList>
    </citation>
    <scope>NUCLEOTIDE SEQUENCE [LARGE SCALE GENOMIC DNA]</scope>
    <source>
        <strain evidence="3">cv. CVL-1</strain>
        <tissue evidence="2">Whole seedling</tissue>
    </source>
</reference>
<sequence length="30" mass="3547">MATLRSYHRSVRLWAYFSFAATLLHFLSSN</sequence>
<feature type="transmembrane region" description="Helical" evidence="1">
    <location>
        <begin position="12"/>
        <end position="28"/>
    </location>
</feature>
<dbReference type="AlphaFoldDB" id="A0A1R3K4F0"/>
<name>A0A1R3K4F0_COCAP</name>
<gene>
    <name evidence="2" type="ORF">CCACVL1_02973</name>
</gene>
<evidence type="ECO:0000256" key="1">
    <source>
        <dbReference type="SAM" id="Phobius"/>
    </source>
</evidence>
<accession>A0A1R3K4F0</accession>
<keyword evidence="1" id="KW-0812">Transmembrane</keyword>
<keyword evidence="3" id="KW-1185">Reference proteome</keyword>
<keyword evidence="1" id="KW-1133">Transmembrane helix</keyword>